<dbReference type="InParanoid" id="A0A067Q8H1"/>
<evidence type="ECO:0000256" key="1">
    <source>
        <dbReference type="ARBA" id="ARBA00001936"/>
    </source>
</evidence>
<feature type="compositionally biased region" description="Pro residues" evidence="14">
    <location>
        <begin position="497"/>
        <end position="510"/>
    </location>
</feature>
<feature type="compositionally biased region" description="Low complexity" evidence="14">
    <location>
        <begin position="417"/>
        <end position="439"/>
    </location>
</feature>
<evidence type="ECO:0000256" key="14">
    <source>
        <dbReference type="SAM" id="MobiDB-lite"/>
    </source>
</evidence>
<keyword evidence="5" id="KW-0479">Metal-binding</keyword>
<keyword evidence="7" id="KW-0325">Glycoprotein</keyword>
<evidence type="ECO:0000313" key="15">
    <source>
        <dbReference type="EMBL" id="KDQ63289.1"/>
    </source>
</evidence>
<keyword evidence="16" id="KW-1185">Reference proteome</keyword>
<dbReference type="InterPro" id="IPR050587">
    <property type="entry name" value="GNT1/Glycosyltrans_8"/>
</dbReference>
<evidence type="ECO:0000256" key="13">
    <source>
        <dbReference type="ARBA" id="ARBA00057883"/>
    </source>
</evidence>
<dbReference type="EMBL" id="KL197710">
    <property type="protein sequence ID" value="KDQ63289.1"/>
    <property type="molecule type" value="Genomic_DNA"/>
</dbReference>
<evidence type="ECO:0000256" key="4">
    <source>
        <dbReference type="ARBA" id="ARBA00022679"/>
    </source>
</evidence>
<feature type="compositionally biased region" description="Pro residues" evidence="14">
    <location>
        <begin position="707"/>
        <end position="717"/>
    </location>
</feature>
<dbReference type="OrthoDB" id="2014201at2759"/>
<name>A0A067Q8H1_9AGAM</name>
<accession>A0A067Q8H1</accession>
<comment type="catalytic activity">
    <reaction evidence="12">
        <text>L-tyrosyl-[glycogenin] + UDP-alpha-D-glucose = alpha-D-glucosyl-L-tyrosyl-[glycogenin] + UDP + H(+)</text>
        <dbReference type="Rhea" id="RHEA:23360"/>
        <dbReference type="Rhea" id="RHEA-COMP:14604"/>
        <dbReference type="Rhea" id="RHEA-COMP:14605"/>
        <dbReference type="ChEBI" id="CHEBI:15378"/>
        <dbReference type="ChEBI" id="CHEBI:46858"/>
        <dbReference type="ChEBI" id="CHEBI:58223"/>
        <dbReference type="ChEBI" id="CHEBI:58885"/>
        <dbReference type="ChEBI" id="CHEBI:140573"/>
        <dbReference type="EC" id="2.4.1.186"/>
    </reaction>
</comment>
<feature type="region of interest" description="Disordered" evidence="14">
    <location>
        <begin position="624"/>
        <end position="875"/>
    </location>
</feature>
<keyword evidence="6" id="KW-0320">Glycogen biosynthesis</keyword>
<dbReference type="STRING" id="933084.A0A067Q8H1"/>
<evidence type="ECO:0000256" key="6">
    <source>
        <dbReference type="ARBA" id="ARBA00023056"/>
    </source>
</evidence>
<dbReference type="InterPro" id="IPR029044">
    <property type="entry name" value="Nucleotide-diphossugar_trans"/>
</dbReference>
<feature type="compositionally biased region" description="Low complexity" evidence="14">
    <location>
        <begin position="659"/>
        <end position="669"/>
    </location>
</feature>
<evidence type="ECO:0000256" key="5">
    <source>
        <dbReference type="ARBA" id="ARBA00022723"/>
    </source>
</evidence>
<feature type="compositionally biased region" description="Polar residues" evidence="14">
    <location>
        <begin position="1178"/>
        <end position="1188"/>
    </location>
</feature>
<dbReference type="EC" id="2.4.1.186" evidence="10"/>
<evidence type="ECO:0000256" key="2">
    <source>
        <dbReference type="ARBA" id="ARBA00004496"/>
    </source>
</evidence>
<keyword evidence="4 15" id="KW-0808">Transferase</keyword>
<feature type="compositionally biased region" description="Basic and acidic residues" evidence="14">
    <location>
        <begin position="907"/>
        <end position="924"/>
    </location>
</feature>
<dbReference type="GO" id="GO:0005978">
    <property type="term" value="P:glycogen biosynthetic process"/>
    <property type="evidence" value="ECO:0007669"/>
    <property type="project" value="UniProtKB-KW"/>
</dbReference>
<evidence type="ECO:0000256" key="10">
    <source>
        <dbReference type="ARBA" id="ARBA00038934"/>
    </source>
</evidence>
<keyword evidence="8" id="KW-0464">Manganese</keyword>
<feature type="region of interest" description="Disordered" evidence="14">
    <location>
        <begin position="1093"/>
        <end position="1207"/>
    </location>
</feature>
<comment type="subcellular location">
    <subcellularLocation>
        <location evidence="2">Cytoplasm</location>
    </subcellularLocation>
</comment>
<reference evidence="16" key="1">
    <citation type="journal article" date="2014" name="Proc. Natl. Acad. Sci. U.S.A.">
        <title>Extensive sampling of basidiomycete genomes demonstrates inadequacy of the white-rot/brown-rot paradigm for wood decay fungi.</title>
        <authorList>
            <person name="Riley R."/>
            <person name="Salamov A.A."/>
            <person name="Brown D.W."/>
            <person name="Nagy L.G."/>
            <person name="Floudas D."/>
            <person name="Held B.W."/>
            <person name="Levasseur A."/>
            <person name="Lombard V."/>
            <person name="Morin E."/>
            <person name="Otillar R."/>
            <person name="Lindquist E.A."/>
            <person name="Sun H."/>
            <person name="LaButti K.M."/>
            <person name="Schmutz J."/>
            <person name="Jabbour D."/>
            <person name="Luo H."/>
            <person name="Baker S.E."/>
            <person name="Pisabarro A.G."/>
            <person name="Walton J.D."/>
            <person name="Blanchette R.A."/>
            <person name="Henrissat B."/>
            <person name="Martin F."/>
            <person name="Cullen D."/>
            <person name="Hibbett D.S."/>
            <person name="Grigoriev I.V."/>
        </authorList>
    </citation>
    <scope>NUCLEOTIDE SEQUENCE [LARGE SCALE GENOMIC DNA]</scope>
    <source>
        <strain evidence="16">MUCL 33604</strain>
    </source>
</reference>
<dbReference type="GO" id="GO:0005737">
    <property type="term" value="C:cytoplasm"/>
    <property type="evidence" value="ECO:0007669"/>
    <property type="project" value="UniProtKB-SubCell"/>
</dbReference>
<dbReference type="CDD" id="cd02537">
    <property type="entry name" value="GT8_Glycogenin"/>
    <property type="match status" value="1"/>
</dbReference>
<comment type="function">
    <text evidence="13">Self-glucosylating initiator of glycogen synthesis. It catalyzes the formation of a short alpha (1,4)-glucosyl chain covalently attached via a glucose 1-O-tyrosyl linkage to internal tyrosine residues and these chains act as primers for the elongation reaction catalyzed by glycogen synthase.</text>
</comment>
<dbReference type="AlphaFoldDB" id="A0A067Q8H1"/>
<protein>
    <recommendedName>
        <fullName evidence="10">glycogenin glucosyltransferase</fullName>
        <ecNumber evidence="10">2.4.1.186</ecNumber>
    </recommendedName>
</protein>
<feature type="compositionally biased region" description="Low complexity" evidence="14">
    <location>
        <begin position="965"/>
        <end position="977"/>
    </location>
</feature>
<dbReference type="GO" id="GO:0046872">
    <property type="term" value="F:metal ion binding"/>
    <property type="evidence" value="ECO:0007669"/>
    <property type="project" value="UniProtKB-KW"/>
</dbReference>
<evidence type="ECO:0000256" key="3">
    <source>
        <dbReference type="ARBA" id="ARBA00022490"/>
    </source>
</evidence>
<feature type="compositionally biased region" description="Pro residues" evidence="14">
    <location>
        <begin position="850"/>
        <end position="864"/>
    </location>
</feature>
<dbReference type="Proteomes" id="UP000027265">
    <property type="component" value="Unassembled WGS sequence"/>
</dbReference>
<evidence type="ECO:0000256" key="8">
    <source>
        <dbReference type="ARBA" id="ARBA00023211"/>
    </source>
</evidence>
<dbReference type="FunFam" id="3.90.550.10:FF:000092">
    <property type="entry name" value="Glycogenin 2"/>
    <property type="match status" value="1"/>
</dbReference>
<dbReference type="InterPro" id="IPR002495">
    <property type="entry name" value="Glyco_trans_8"/>
</dbReference>
<keyword evidence="3" id="KW-0963">Cytoplasm</keyword>
<sequence>MATPYAFVSLITSDSYLPGALTVAAALRDVHPVPLTPPEVEFQTVCLVTPETVDVSTIKLLRRAFDVVIGVEIIDQRDVRNLKLLGRLDLNHVLTKLHVFRLTQYSKIIFLDADILPIRPLSHLFSLPHEFSAVPDVGWPDIFNSGMMVLTPGEEKFNELQELSKTKGSWDGGDQGLLNEWRGSNWNRLSFIYNTTPTAAYTYAPAYERFGSQISAIHFIGSDKPWKSLPFRGPSSEAFQQQATDDQRAYNYSSLVDRWYAVYDKHYRSQPLHVQSEFEVKQYAPAWDEPSGLGADLPSVVRPLGLEELKQIAVLGIGSYGGGSSQAGSTSEGEYKPLPMEGRVDLMRPRYDTPDLKPDEGEEGDLTPRPTPRGVQLQSGSPPRMETLPTPGPDEVPPTPYLHGGSLPPSMPPTPWYQPQQQQFGTQGQPFSHLPAQSSHPPPPGHGGWAPPPPPGHGGWAPPPPPPGHGGWAPPPPPPSHGGWVPPPLPSGHGQQAPPPRQGGWAPPPSDNDSHTAPPRSPPPASSVWVAAPTPTKQGTPTPSSYGGGRQSHTPPPPTGGHTHHPTPSGHHGGGAAPQSQWAGASPQVSAPPPHGGEHVSYHSLLGETTGGVPVLLADIASRTTPPLQPSVDYAGGSPHIPTSGQAVEHAHPPPAPAPQHQQDWQQPAREMAQSAPHEHQPQAPPNHQQGYGHYQPPPSQQHHYHPSPPPQRPASPPLMKWNPAVEPPPNTLPPPSAFPADMHFPNIWDQRRSKHHDDTHQREHSGGSGPFFEPPQVSTIPKRLIKEGHYTNVIGTPPSDHPDYSPYPDRSKVKSVFPWEDKPRHQPSRVFPVSDSPPPGAKFIEPEPPKVAPAPVAPSPPRIQSPQPGGFPPKLTYFNAWDTVPAIQRYASLLVRSPQPPAPPPHVDDVEYRRGYKSWDQRADASSMDGDDEGDGYESGEEDGGDGSDGKSVQSSRRSRSRSGTRSPGPGSISSTHAVLVKGRLKEYRGQGVQTIPKETRSKSVQVATVGVETVDTDHPDFKDSLNQGAQPSKGKSKSTGRQMTSEMAMMTGDPISGYLTGGSLRLSLGPEDYITGSPLMLTPIHTPRARSTMAWDSPTGMRSPRAFTPPMITSPIRASPKPSPKPSPKVSPVASPKVSPKASPKTSPPGTPPVRTSLQARPLPLQRIIAPPMGRTVSNETPSPTSAGPPLSPADGQPLPGLRKSAARVWDPARGVDIFKRGSEEVLARFLKMGPQSWSEEGAAQEQQQV</sequence>
<feature type="compositionally biased region" description="Low complexity" evidence="14">
    <location>
        <begin position="526"/>
        <end position="535"/>
    </location>
</feature>
<comment type="similarity">
    <text evidence="9">Belongs to the glycosyltransferase 8 family. Glycogenin subfamily.</text>
</comment>
<organism evidence="15 16">
    <name type="scientific">Jaapia argillacea MUCL 33604</name>
    <dbReference type="NCBI Taxonomy" id="933084"/>
    <lineage>
        <taxon>Eukaryota</taxon>
        <taxon>Fungi</taxon>
        <taxon>Dikarya</taxon>
        <taxon>Basidiomycota</taxon>
        <taxon>Agaricomycotina</taxon>
        <taxon>Agaricomycetes</taxon>
        <taxon>Agaricomycetidae</taxon>
        <taxon>Jaapiales</taxon>
        <taxon>Jaapiaceae</taxon>
        <taxon>Jaapia</taxon>
    </lineage>
</organism>
<evidence type="ECO:0000256" key="12">
    <source>
        <dbReference type="ARBA" id="ARBA00052293"/>
    </source>
</evidence>
<comment type="cofactor">
    <cofactor evidence="1">
        <name>Mn(2+)</name>
        <dbReference type="ChEBI" id="CHEBI:29035"/>
    </cofactor>
</comment>
<feature type="compositionally biased region" description="Acidic residues" evidence="14">
    <location>
        <begin position="930"/>
        <end position="947"/>
    </location>
</feature>
<gene>
    <name evidence="15" type="ORF">JAAARDRAFT_29307</name>
</gene>
<feature type="compositionally biased region" description="Pro residues" evidence="14">
    <location>
        <begin position="440"/>
        <end position="490"/>
    </location>
</feature>
<feature type="compositionally biased region" description="Polar residues" evidence="14">
    <location>
        <begin position="536"/>
        <end position="545"/>
    </location>
</feature>
<feature type="compositionally biased region" description="Pro residues" evidence="14">
    <location>
        <begin position="726"/>
        <end position="738"/>
    </location>
</feature>
<evidence type="ECO:0000313" key="16">
    <source>
        <dbReference type="Proteomes" id="UP000027265"/>
    </source>
</evidence>
<feature type="region of interest" description="Disordered" evidence="14">
    <location>
        <begin position="896"/>
        <end position="1046"/>
    </location>
</feature>
<dbReference type="HOGENOM" id="CLU_003372_0_0_1"/>
<dbReference type="Gene3D" id="3.90.550.10">
    <property type="entry name" value="Spore Coat Polysaccharide Biosynthesis Protein SpsA, Chain A"/>
    <property type="match status" value="1"/>
</dbReference>
<dbReference type="SUPFAM" id="SSF53448">
    <property type="entry name" value="Nucleotide-diphospho-sugar transferases"/>
    <property type="match status" value="1"/>
</dbReference>
<dbReference type="Pfam" id="PF01501">
    <property type="entry name" value="Glyco_transf_8"/>
    <property type="match status" value="1"/>
</dbReference>
<dbReference type="PANTHER" id="PTHR11183">
    <property type="entry name" value="GLYCOGENIN SUBFAMILY MEMBER"/>
    <property type="match status" value="1"/>
</dbReference>
<evidence type="ECO:0000256" key="7">
    <source>
        <dbReference type="ARBA" id="ARBA00023180"/>
    </source>
</evidence>
<feature type="compositionally biased region" description="Basic and acidic residues" evidence="14">
    <location>
        <begin position="750"/>
        <end position="766"/>
    </location>
</feature>
<feature type="compositionally biased region" description="Pro residues" evidence="14">
    <location>
        <begin position="390"/>
        <end position="400"/>
    </location>
</feature>
<feature type="compositionally biased region" description="Basic and acidic residues" evidence="14">
    <location>
        <begin position="342"/>
        <end position="359"/>
    </location>
</feature>
<comment type="catalytic activity">
    <reaction evidence="11">
        <text>[1,4-alpha-D-glucosyl](n)-L-tyrosyl-[glycogenin] + UDP-alpha-D-glucose = [1,4-alpha-D-glucosyl](n+1)-L-tyrosyl-[glycogenin] + UDP + H(+)</text>
        <dbReference type="Rhea" id="RHEA:56560"/>
        <dbReference type="Rhea" id="RHEA-COMP:14606"/>
        <dbReference type="Rhea" id="RHEA-COMP:14607"/>
        <dbReference type="ChEBI" id="CHEBI:15378"/>
        <dbReference type="ChEBI" id="CHEBI:58223"/>
        <dbReference type="ChEBI" id="CHEBI:58885"/>
        <dbReference type="ChEBI" id="CHEBI:140574"/>
        <dbReference type="EC" id="2.4.1.186"/>
    </reaction>
</comment>
<proteinExistence type="inferred from homology"/>
<evidence type="ECO:0000256" key="9">
    <source>
        <dbReference type="ARBA" id="ARBA00038162"/>
    </source>
</evidence>
<feature type="compositionally biased region" description="Low complexity" evidence="14">
    <location>
        <begin position="1132"/>
        <end position="1147"/>
    </location>
</feature>
<dbReference type="GO" id="GO:0008466">
    <property type="term" value="F:glycogenin glucosyltransferase activity"/>
    <property type="evidence" value="ECO:0007669"/>
    <property type="project" value="UniProtKB-EC"/>
</dbReference>
<evidence type="ECO:0000256" key="11">
    <source>
        <dbReference type="ARBA" id="ARBA00050886"/>
    </source>
</evidence>
<feature type="compositionally biased region" description="Polar residues" evidence="14">
    <location>
        <begin position="578"/>
        <end position="589"/>
    </location>
</feature>
<feature type="region of interest" description="Disordered" evidence="14">
    <location>
        <begin position="320"/>
        <end position="605"/>
    </location>
</feature>